<dbReference type="InterPro" id="IPR027417">
    <property type="entry name" value="P-loop_NTPase"/>
</dbReference>
<dbReference type="GO" id="GO:0005525">
    <property type="term" value="F:GTP binding"/>
    <property type="evidence" value="ECO:0007669"/>
    <property type="project" value="InterPro"/>
</dbReference>
<organism evidence="2 3">
    <name type="scientific">Mycena maculata</name>
    <dbReference type="NCBI Taxonomy" id="230809"/>
    <lineage>
        <taxon>Eukaryota</taxon>
        <taxon>Fungi</taxon>
        <taxon>Dikarya</taxon>
        <taxon>Basidiomycota</taxon>
        <taxon>Agaricomycotina</taxon>
        <taxon>Agaricomycetes</taxon>
        <taxon>Agaricomycetidae</taxon>
        <taxon>Agaricales</taxon>
        <taxon>Marasmiineae</taxon>
        <taxon>Mycenaceae</taxon>
        <taxon>Mycena</taxon>
    </lineage>
</organism>
<dbReference type="SUPFAM" id="SSF52540">
    <property type="entry name" value="P-loop containing nucleoside triphosphate hydrolases"/>
    <property type="match status" value="1"/>
</dbReference>
<comment type="caution">
    <text evidence="2">The sequence shown here is derived from an EMBL/GenBank/DDBJ whole genome shotgun (WGS) entry which is preliminary data.</text>
</comment>
<dbReference type="AlphaFoldDB" id="A0AAD7P036"/>
<accession>A0AAD7P036</accession>
<dbReference type="InterPro" id="IPR006073">
    <property type="entry name" value="GTP-bd"/>
</dbReference>
<protein>
    <recommendedName>
        <fullName evidence="1">G domain-containing protein</fullName>
    </recommendedName>
</protein>
<feature type="domain" description="G" evidence="1">
    <location>
        <begin position="23"/>
        <end position="151"/>
    </location>
</feature>
<keyword evidence="3" id="KW-1185">Reference proteome</keyword>
<gene>
    <name evidence="2" type="ORF">DFH07DRAFT_789886</name>
</gene>
<name>A0AAD7P036_9AGAR</name>
<dbReference type="Proteomes" id="UP001215280">
    <property type="component" value="Unassembled WGS sequence"/>
</dbReference>
<dbReference type="Gene3D" id="3.40.50.300">
    <property type="entry name" value="P-loop containing nucleotide triphosphate hydrolases"/>
    <property type="match status" value="1"/>
</dbReference>
<evidence type="ECO:0000259" key="1">
    <source>
        <dbReference type="Pfam" id="PF01926"/>
    </source>
</evidence>
<reference evidence="2" key="1">
    <citation type="submission" date="2023-03" db="EMBL/GenBank/DDBJ databases">
        <title>Massive genome expansion in bonnet fungi (Mycena s.s.) driven by repeated elements and novel gene families across ecological guilds.</title>
        <authorList>
            <consortium name="Lawrence Berkeley National Laboratory"/>
            <person name="Harder C.B."/>
            <person name="Miyauchi S."/>
            <person name="Viragh M."/>
            <person name="Kuo A."/>
            <person name="Thoen E."/>
            <person name="Andreopoulos B."/>
            <person name="Lu D."/>
            <person name="Skrede I."/>
            <person name="Drula E."/>
            <person name="Henrissat B."/>
            <person name="Morin E."/>
            <person name="Kohler A."/>
            <person name="Barry K."/>
            <person name="LaButti K."/>
            <person name="Morin E."/>
            <person name="Salamov A."/>
            <person name="Lipzen A."/>
            <person name="Mereny Z."/>
            <person name="Hegedus B."/>
            <person name="Baldrian P."/>
            <person name="Stursova M."/>
            <person name="Weitz H."/>
            <person name="Taylor A."/>
            <person name="Grigoriev I.V."/>
            <person name="Nagy L.G."/>
            <person name="Martin F."/>
            <person name="Kauserud H."/>
        </authorList>
    </citation>
    <scope>NUCLEOTIDE SEQUENCE</scope>
    <source>
        <strain evidence="2">CBHHK188m</strain>
    </source>
</reference>
<evidence type="ECO:0000313" key="3">
    <source>
        <dbReference type="Proteomes" id="UP001215280"/>
    </source>
</evidence>
<dbReference type="EMBL" id="JARJLG010000003">
    <property type="protein sequence ID" value="KAJ7782224.1"/>
    <property type="molecule type" value="Genomic_DNA"/>
</dbReference>
<sequence length="456" mass="51636">MHPDLPVPQRSIQETLAICERFRIVCVGRTGAGKSRLINHVFQVDDAKVSNYEPGEANIYSEFTSETNPRFVLHDFKGFEPVSESTFDVVRDFIIQKSNKKLKLPERLHAVWLCIKTPIAGARVLDTGDEKLLQLGEECKDVSIPMVVVLTQYDKLIRKHIATKEKTIKDQKELREWSDNQAAKDFERCVASLENAVTHLKLSIYDAHLHQLHELTTNYTGNISPLVEMTRELVEKYQRSGEADLWVVWATVQQVDLPLKMEACVGGALPVAGNALLRDALVRVHEDIIACWNFKDAKAVLTSDEFQHLMVYVVQDMKDGLPKSYVLSFIFSTSARRVRRSLPEIDKITLCTAATASFAPPAAILGLTFLFVKWLSDAALENVSEVHRVLLAYIMDWILVMEELLKISLQPKAFEAYERTGSPVKIIRMLVEQDSGLEGKVATIRRAVENLLQQHR</sequence>
<dbReference type="Pfam" id="PF01926">
    <property type="entry name" value="MMR_HSR1"/>
    <property type="match status" value="1"/>
</dbReference>
<proteinExistence type="predicted"/>
<evidence type="ECO:0000313" key="2">
    <source>
        <dbReference type="EMBL" id="KAJ7782224.1"/>
    </source>
</evidence>